<name>A0A417XSU1_9ACTN</name>
<evidence type="ECO:0000313" key="2">
    <source>
        <dbReference type="Proteomes" id="UP000283644"/>
    </source>
</evidence>
<proteinExistence type="predicted"/>
<dbReference type="RefSeq" id="WP_118928996.1">
    <property type="nucleotide sequence ID" value="NZ_QXGH01000049.1"/>
</dbReference>
<organism evidence="1 2">
    <name type="scientific">Nocardioides immobilis</name>
    <dbReference type="NCBI Taxonomy" id="2049295"/>
    <lineage>
        <taxon>Bacteria</taxon>
        <taxon>Bacillati</taxon>
        <taxon>Actinomycetota</taxon>
        <taxon>Actinomycetes</taxon>
        <taxon>Propionibacteriales</taxon>
        <taxon>Nocardioidaceae</taxon>
        <taxon>Nocardioides</taxon>
    </lineage>
</organism>
<sequence>MRSPDYTRLAQQLPALYQEDATSFAQVDAFLGLADELDHAYLERLEDLALTAGPDAMLRWPAELPLDAGKDAVLASYAEAYDVVAEWLGFAFPPGWTATEPGLAKRRTVLAAMTRLWRRRGTPRGFLDWFCRYFDMPAAARPLLVEHFKAPGAQLVAEPYTATLFVPSTADFEEFRRRREAVEFVNWYAPAHVWIRVCFVSPKLFEEIGILASPPVLSQKPTEQDLKAYAEAVATHQKDLNALLCSVVSVVSHANGVHIYKCIDEGRGLDRLDAGLLPHDGH</sequence>
<reference evidence="1 2" key="1">
    <citation type="submission" date="2018-09" db="EMBL/GenBank/DDBJ databases">
        <title>Genome sequencing of Nocardioides immobilis CCTCC AB 2017083 for comparison to Nocardioides silvaticus.</title>
        <authorList>
            <person name="Li C."/>
            <person name="Wang G."/>
        </authorList>
    </citation>
    <scope>NUCLEOTIDE SEQUENCE [LARGE SCALE GENOMIC DNA]</scope>
    <source>
        <strain evidence="1 2">CCTCC AB 2017083</strain>
    </source>
</reference>
<dbReference type="EMBL" id="QXGH01000049">
    <property type="protein sequence ID" value="RHW23365.1"/>
    <property type="molecule type" value="Genomic_DNA"/>
</dbReference>
<protein>
    <submittedName>
        <fullName evidence="1">Uncharacterized protein</fullName>
    </submittedName>
</protein>
<dbReference type="OrthoDB" id="4863673at2"/>
<evidence type="ECO:0000313" key="1">
    <source>
        <dbReference type="EMBL" id="RHW23365.1"/>
    </source>
</evidence>
<gene>
    <name evidence="1" type="ORF">D0Z08_30205</name>
</gene>
<keyword evidence="2" id="KW-1185">Reference proteome</keyword>
<dbReference type="Proteomes" id="UP000283644">
    <property type="component" value="Unassembled WGS sequence"/>
</dbReference>
<dbReference type="AlphaFoldDB" id="A0A417XSU1"/>
<comment type="caution">
    <text evidence="1">The sequence shown here is derived from an EMBL/GenBank/DDBJ whole genome shotgun (WGS) entry which is preliminary data.</text>
</comment>
<accession>A0A417XSU1</accession>